<evidence type="ECO:0000256" key="4">
    <source>
        <dbReference type="ARBA" id="ARBA00022692"/>
    </source>
</evidence>
<dbReference type="CDD" id="cd09158">
    <property type="entry name" value="PLDc_EcCLS_like_2"/>
    <property type="match status" value="1"/>
</dbReference>
<evidence type="ECO:0000256" key="3">
    <source>
        <dbReference type="ARBA" id="ARBA00022679"/>
    </source>
</evidence>
<protein>
    <recommendedName>
        <fullName evidence="11">Cardiolipin synthase A</fullName>
        <shortName evidence="11">CL synthase</shortName>
        <ecNumber evidence="11">2.7.8.-</ecNumber>
    </recommendedName>
</protein>
<evidence type="ECO:0000256" key="7">
    <source>
        <dbReference type="ARBA" id="ARBA00023098"/>
    </source>
</evidence>
<evidence type="ECO:0000256" key="5">
    <source>
        <dbReference type="ARBA" id="ARBA00022737"/>
    </source>
</evidence>
<keyword evidence="6 11" id="KW-1133">Transmembrane helix</keyword>
<gene>
    <name evidence="13" type="primary">cls</name>
    <name evidence="11" type="synonym">clsA</name>
    <name evidence="13" type="ORF">GCM10023116_44710</name>
</gene>
<feature type="active site" evidence="11">
    <location>
        <position position="225"/>
    </location>
</feature>
<keyword evidence="3 11" id="KW-0808">Transferase</keyword>
<keyword evidence="4 11" id="KW-0812">Transmembrane</keyword>
<proteinExistence type="inferred from homology"/>
<dbReference type="NCBIfam" id="TIGR04265">
    <property type="entry name" value="bac_cardiolipin"/>
    <property type="match status" value="1"/>
</dbReference>
<evidence type="ECO:0000256" key="6">
    <source>
        <dbReference type="ARBA" id="ARBA00022989"/>
    </source>
</evidence>
<dbReference type="SUPFAM" id="SSF56024">
    <property type="entry name" value="Phospholipase D/nuclease"/>
    <property type="match status" value="2"/>
</dbReference>
<evidence type="ECO:0000256" key="2">
    <source>
        <dbReference type="ARBA" id="ARBA00022516"/>
    </source>
</evidence>
<sequence>MESFSWFSLLAGGAYLALIIGFALTIMFQRRPVGVSLAWLVLLFALPLAGIILFLMFGTRRLGTKRVKRAEALYPTYEQWSRHLKEVICLQGTNSSHRHNRVYNLAEQAMNIPALPGNHLTLYHDSDSIINGLLADIHNAESSIYLEFYIWESGGRIDEIEAALLAAQTRGVHCLVLLDAVGSSSFLKSQAAKRLKKSGIRLSEAMPVGPFRMLFERMDIRNHRKIAVIDDTVAWSGSFNLMDPRLFKQNAGVGQWVDAMTRIEGPSAHVLASIILWDWELETGDGLSVFRSAYQPPQSIAMNLHRADMHVLPSGPGIDRTLLHQVLLAAIYESSEELVITTPYFIPDDALLTALVSAAIRGVKVKLIVPERNDSRLVHYASRYYYEELLEAGVEIQQFNAGLLHTKCVLVDRSTVLFGTVNLDMRSVWLNFEVTLMVYDDNFGQEMGRLTDNYIRQSDRVFLDTWNRRGFPKRLAEGVFHLMSPLL</sequence>
<evidence type="ECO:0000256" key="9">
    <source>
        <dbReference type="ARBA" id="ARBA00023209"/>
    </source>
</evidence>
<comment type="caution">
    <text evidence="13">The sequence shown here is derived from an EMBL/GenBank/DDBJ whole genome shotgun (WGS) entry which is preliminary data.</text>
</comment>
<evidence type="ECO:0000256" key="10">
    <source>
        <dbReference type="ARBA" id="ARBA00023264"/>
    </source>
</evidence>
<reference evidence="14" key="1">
    <citation type="journal article" date="2019" name="Int. J. Syst. Evol. Microbiol.">
        <title>The Global Catalogue of Microorganisms (GCM) 10K type strain sequencing project: providing services to taxonomists for standard genome sequencing and annotation.</title>
        <authorList>
            <consortium name="The Broad Institute Genomics Platform"/>
            <consortium name="The Broad Institute Genome Sequencing Center for Infectious Disease"/>
            <person name="Wu L."/>
            <person name="Ma J."/>
        </authorList>
    </citation>
    <scope>NUCLEOTIDE SEQUENCE [LARGE SCALE GENOMIC DNA]</scope>
    <source>
        <strain evidence="14">JCM 17805</strain>
    </source>
</reference>
<feature type="active site" evidence="11">
    <location>
        <position position="412"/>
    </location>
</feature>
<feature type="active site" evidence="11">
    <location>
        <position position="230"/>
    </location>
</feature>
<organism evidence="13 14">
    <name type="scientific">Kistimonas scapharcae</name>
    <dbReference type="NCBI Taxonomy" id="1036133"/>
    <lineage>
        <taxon>Bacteria</taxon>
        <taxon>Pseudomonadati</taxon>
        <taxon>Pseudomonadota</taxon>
        <taxon>Gammaproteobacteria</taxon>
        <taxon>Oceanospirillales</taxon>
        <taxon>Endozoicomonadaceae</taxon>
        <taxon>Kistimonas</taxon>
    </lineage>
</organism>
<dbReference type="PROSITE" id="PS50035">
    <property type="entry name" value="PLD"/>
    <property type="match status" value="2"/>
</dbReference>
<dbReference type="Gene3D" id="3.30.870.10">
    <property type="entry name" value="Endonuclease Chain A"/>
    <property type="match status" value="2"/>
</dbReference>
<keyword evidence="7 11" id="KW-0443">Lipid metabolism</keyword>
<comment type="subcellular location">
    <subcellularLocation>
        <location evidence="11">Cell membrane</location>
        <topology evidence="11">Multi-pass membrane protein</topology>
    </subcellularLocation>
</comment>
<evidence type="ECO:0000313" key="14">
    <source>
        <dbReference type="Proteomes" id="UP001500604"/>
    </source>
</evidence>
<feature type="transmembrane region" description="Helical" evidence="11">
    <location>
        <begin position="6"/>
        <end position="28"/>
    </location>
</feature>
<dbReference type="InterPro" id="IPR025202">
    <property type="entry name" value="PLD-like_dom"/>
</dbReference>
<evidence type="ECO:0000259" key="12">
    <source>
        <dbReference type="PROSITE" id="PS50035"/>
    </source>
</evidence>
<keyword evidence="5" id="KW-0677">Repeat</keyword>
<feature type="active site" evidence="11">
    <location>
        <position position="405"/>
    </location>
</feature>
<comment type="catalytic activity">
    <reaction evidence="11">
        <text>2 a 1,2-diacyl-sn-glycero-3-phospho-(1'-sn-glycerol) = a cardiolipin + glycerol</text>
        <dbReference type="Rhea" id="RHEA:31451"/>
        <dbReference type="ChEBI" id="CHEBI:17754"/>
        <dbReference type="ChEBI" id="CHEBI:62237"/>
        <dbReference type="ChEBI" id="CHEBI:64716"/>
    </reaction>
</comment>
<dbReference type="HAMAP" id="MF_00190">
    <property type="entry name" value="Cardiolipin_synth_ClsA"/>
    <property type="match status" value="1"/>
</dbReference>
<feature type="domain" description="PLD phosphodiesterase" evidence="12">
    <location>
        <begin position="400"/>
        <end position="427"/>
    </location>
</feature>
<dbReference type="InterPro" id="IPR022924">
    <property type="entry name" value="Cardiolipin_synthase"/>
</dbReference>
<dbReference type="SMART" id="SM00155">
    <property type="entry name" value="PLDc"/>
    <property type="match status" value="2"/>
</dbReference>
<dbReference type="RefSeq" id="WP_345198703.1">
    <property type="nucleotide sequence ID" value="NZ_BAABFL010000471.1"/>
</dbReference>
<feature type="active site" evidence="11">
    <location>
        <position position="407"/>
    </location>
</feature>
<dbReference type="Proteomes" id="UP001500604">
    <property type="component" value="Unassembled WGS sequence"/>
</dbReference>
<keyword evidence="14" id="KW-1185">Reference proteome</keyword>
<keyword evidence="2 11" id="KW-0444">Lipid biosynthesis</keyword>
<evidence type="ECO:0000256" key="1">
    <source>
        <dbReference type="ARBA" id="ARBA00022475"/>
    </source>
</evidence>
<comment type="function">
    <text evidence="11">Catalyzes the reversible phosphatidyl group transfer from one phosphatidylglycerol molecule to another to form cardiolipin (CL) (diphosphatidylglycerol) and glycerol.</text>
</comment>
<dbReference type="EC" id="2.7.8.-" evidence="11"/>
<keyword evidence="9 11" id="KW-0594">Phospholipid biosynthesis</keyword>
<keyword evidence="10 11" id="KW-1208">Phospholipid metabolism</keyword>
<comment type="similarity">
    <text evidence="11">Belongs to the phospholipase D family. Cardiolipin synthase subfamily. ClsA sub-subfamily.</text>
</comment>
<evidence type="ECO:0000256" key="8">
    <source>
        <dbReference type="ARBA" id="ARBA00023136"/>
    </source>
</evidence>
<dbReference type="PANTHER" id="PTHR21248:SF22">
    <property type="entry name" value="PHOSPHOLIPASE D"/>
    <property type="match status" value="1"/>
</dbReference>
<dbReference type="PANTHER" id="PTHR21248">
    <property type="entry name" value="CARDIOLIPIN SYNTHASE"/>
    <property type="match status" value="1"/>
</dbReference>
<evidence type="ECO:0000256" key="11">
    <source>
        <dbReference type="HAMAP-Rule" id="MF_00190"/>
    </source>
</evidence>
<accession>A0ABP8VB38</accession>
<dbReference type="EMBL" id="BAABFL010000471">
    <property type="protein sequence ID" value="GAA4652187.1"/>
    <property type="molecule type" value="Genomic_DNA"/>
</dbReference>
<feature type="active site" evidence="11">
    <location>
        <position position="223"/>
    </location>
</feature>
<dbReference type="Pfam" id="PF13091">
    <property type="entry name" value="PLDc_2"/>
    <property type="match status" value="2"/>
</dbReference>
<keyword evidence="8 11" id="KW-0472">Membrane</keyword>
<dbReference type="InterPro" id="IPR001736">
    <property type="entry name" value="PLipase_D/transphosphatidylase"/>
</dbReference>
<dbReference type="InterPro" id="IPR030840">
    <property type="entry name" value="CL_synthase_A"/>
</dbReference>
<feature type="domain" description="PLD phosphodiesterase" evidence="12">
    <location>
        <begin position="218"/>
        <end position="245"/>
    </location>
</feature>
<keyword evidence="1 11" id="KW-1003">Cell membrane</keyword>
<name>A0ABP8VB38_9GAMM</name>
<feature type="transmembrane region" description="Helical" evidence="11">
    <location>
        <begin position="35"/>
        <end position="57"/>
    </location>
</feature>
<evidence type="ECO:0000313" key="13">
    <source>
        <dbReference type="EMBL" id="GAA4652187.1"/>
    </source>
</evidence>